<keyword evidence="11 22" id="KW-1133">Transmembrane helix</keyword>
<evidence type="ECO:0000256" key="21">
    <source>
        <dbReference type="SAM" id="MobiDB-lite"/>
    </source>
</evidence>
<keyword evidence="18" id="KW-0753">Steroid metabolism</keyword>
<dbReference type="GO" id="GO:0032933">
    <property type="term" value="P:SREBP signaling pathway"/>
    <property type="evidence" value="ECO:0007669"/>
    <property type="project" value="InterPro"/>
</dbReference>
<evidence type="ECO:0000256" key="7">
    <source>
        <dbReference type="ARBA" id="ARBA00022574"/>
    </source>
</evidence>
<keyword evidence="14" id="KW-0446">Lipid-binding</keyword>
<dbReference type="EMBL" id="OU963862">
    <property type="protein sequence ID" value="CAH0380747.1"/>
    <property type="molecule type" value="Genomic_DNA"/>
</dbReference>
<evidence type="ECO:0000256" key="14">
    <source>
        <dbReference type="ARBA" id="ARBA00023121"/>
    </source>
</evidence>
<keyword evidence="7 20" id="KW-0853">WD repeat</keyword>
<reference evidence="24" key="1">
    <citation type="submission" date="2021-12" db="EMBL/GenBank/DDBJ databases">
        <authorList>
            <person name="King R."/>
        </authorList>
    </citation>
    <scope>NUCLEOTIDE SEQUENCE</scope>
</reference>
<evidence type="ECO:0000256" key="18">
    <source>
        <dbReference type="ARBA" id="ARBA00023221"/>
    </source>
</evidence>
<dbReference type="PROSITE" id="PS50156">
    <property type="entry name" value="SSD"/>
    <property type="match status" value="1"/>
</dbReference>
<evidence type="ECO:0000256" key="22">
    <source>
        <dbReference type="SAM" id="Phobius"/>
    </source>
</evidence>
<evidence type="ECO:0000256" key="3">
    <source>
        <dbReference type="ARBA" id="ARBA00004653"/>
    </source>
</evidence>
<evidence type="ECO:0000256" key="19">
    <source>
        <dbReference type="ARBA" id="ARBA00045958"/>
    </source>
</evidence>
<evidence type="ECO:0000313" key="24">
    <source>
        <dbReference type="EMBL" id="CAH0380747.1"/>
    </source>
</evidence>
<evidence type="ECO:0000256" key="13">
    <source>
        <dbReference type="ARBA" id="ARBA00023098"/>
    </source>
</evidence>
<feature type="transmembrane region" description="Helical" evidence="22">
    <location>
        <begin position="35"/>
        <end position="53"/>
    </location>
</feature>
<evidence type="ECO:0000256" key="12">
    <source>
        <dbReference type="ARBA" id="ARBA00023034"/>
    </source>
</evidence>
<comment type="subcellular location">
    <subcellularLocation>
        <location evidence="2">Cytoplasmic vesicle</location>
        <location evidence="2">COPII-coated vesicle membrane</location>
        <topology evidence="2">Multi-pass membrane protein</topology>
    </subcellularLocation>
    <subcellularLocation>
        <location evidence="1">Endoplasmic reticulum membrane</location>
        <topology evidence="1">Multi-pass membrane protein</topology>
    </subcellularLocation>
    <subcellularLocation>
        <location evidence="3">Golgi apparatus membrane</location>
        <topology evidence="3">Multi-pass membrane protein</topology>
    </subcellularLocation>
</comment>
<name>A0A9N9ZYU7_BEMTA</name>
<dbReference type="Pfam" id="PF24006">
    <property type="entry name" value="SCAP_N"/>
    <property type="match status" value="1"/>
</dbReference>
<dbReference type="SUPFAM" id="SSF50978">
    <property type="entry name" value="WD40 repeat-like"/>
    <property type="match status" value="1"/>
</dbReference>
<dbReference type="GO" id="GO:0045540">
    <property type="term" value="P:regulation of cholesterol biosynthetic process"/>
    <property type="evidence" value="ECO:0007669"/>
    <property type="project" value="TreeGrafter"/>
</dbReference>
<dbReference type="Gene3D" id="2.130.10.10">
    <property type="entry name" value="YVTN repeat-like/Quinoprotein amine dehydrogenase"/>
    <property type="match status" value="2"/>
</dbReference>
<evidence type="ECO:0000256" key="15">
    <source>
        <dbReference type="ARBA" id="ARBA00023136"/>
    </source>
</evidence>
<evidence type="ECO:0000256" key="5">
    <source>
        <dbReference type="ARBA" id="ARBA00019541"/>
    </source>
</evidence>
<feature type="region of interest" description="Disordered" evidence="21">
    <location>
        <begin position="850"/>
        <end position="884"/>
    </location>
</feature>
<dbReference type="Pfam" id="PF24017">
    <property type="entry name" value="Beta-prop_SCAP"/>
    <property type="match status" value="2"/>
</dbReference>
<keyword evidence="6" id="KW-0153">Cholesterol metabolism</keyword>
<dbReference type="InterPro" id="IPR000731">
    <property type="entry name" value="SSD"/>
</dbReference>
<dbReference type="InterPro" id="IPR057042">
    <property type="entry name" value="Beta-prop_SCAP"/>
</dbReference>
<dbReference type="SUPFAM" id="SSF82866">
    <property type="entry name" value="Multidrug efflux transporter AcrB transmembrane domain"/>
    <property type="match status" value="1"/>
</dbReference>
<dbReference type="InterPro" id="IPR036322">
    <property type="entry name" value="WD40_repeat_dom_sf"/>
</dbReference>
<dbReference type="GO" id="GO:0005789">
    <property type="term" value="C:endoplasmic reticulum membrane"/>
    <property type="evidence" value="ECO:0007669"/>
    <property type="project" value="UniProtKB-SubCell"/>
</dbReference>
<dbReference type="SMART" id="SM00320">
    <property type="entry name" value="WD40"/>
    <property type="match status" value="5"/>
</dbReference>
<dbReference type="InterPro" id="IPR053958">
    <property type="entry name" value="HMGCR/SNAP/NPC1-like_SSD"/>
</dbReference>
<feature type="compositionally biased region" description="Basic and acidic residues" evidence="21">
    <location>
        <begin position="477"/>
        <end position="486"/>
    </location>
</feature>
<dbReference type="PANTHER" id="PTHR46378">
    <property type="entry name" value="STEROL REGULATORY ELEMENT-BINDING PROTEIN CLEAVAGE-ACTIVATING PROTEIN"/>
    <property type="match status" value="1"/>
</dbReference>
<keyword evidence="12" id="KW-0333">Golgi apparatus</keyword>
<organism evidence="24 25">
    <name type="scientific">Bemisia tabaci</name>
    <name type="common">Sweetpotato whitefly</name>
    <name type="synonym">Aleurodes tabaci</name>
    <dbReference type="NCBI Taxonomy" id="7038"/>
    <lineage>
        <taxon>Eukaryota</taxon>
        <taxon>Metazoa</taxon>
        <taxon>Ecdysozoa</taxon>
        <taxon>Arthropoda</taxon>
        <taxon>Hexapoda</taxon>
        <taxon>Insecta</taxon>
        <taxon>Pterygota</taxon>
        <taxon>Neoptera</taxon>
        <taxon>Paraneoptera</taxon>
        <taxon>Hemiptera</taxon>
        <taxon>Sternorrhyncha</taxon>
        <taxon>Aleyrodoidea</taxon>
        <taxon>Aleyrodidae</taxon>
        <taxon>Aleyrodinae</taxon>
        <taxon>Bemisia</taxon>
    </lineage>
</organism>
<dbReference type="Proteomes" id="UP001152759">
    <property type="component" value="Chromosome 1"/>
</dbReference>
<feature type="region of interest" description="Disordered" evidence="21">
    <location>
        <begin position="467"/>
        <end position="490"/>
    </location>
</feature>
<evidence type="ECO:0000313" key="25">
    <source>
        <dbReference type="Proteomes" id="UP001152759"/>
    </source>
</evidence>
<dbReference type="PROSITE" id="PS50082">
    <property type="entry name" value="WD_REPEATS_2"/>
    <property type="match status" value="2"/>
</dbReference>
<dbReference type="GO" id="GO:0032934">
    <property type="term" value="F:sterol binding"/>
    <property type="evidence" value="ECO:0007669"/>
    <property type="project" value="InterPro"/>
</dbReference>
<keyword evidence="10" id="KW-0256">Endoplasmic reticulum</keyword>
<evidence type="ECO:0000256" key="4">
    <source>
        <dbReference type="ARBA" id="ARBA00007410"/>
    </source>
</evidence>
<dbReference type="KEGG" id="btab:109039833"/>
<feature type="transmembrane region" description="Helical" evidence="22">
    <location>
        <begin position="401"/>
        <end position="419"/>
    </location>
</feature>
<comment type="similarity">
    <text evidence="4">Belongs to the WD repeat SCAP family.</text>
</comment>
<dbReference type="InterPro" id="IPR001680">
    <property type="entry name" value="WD40_rpt"/>
</dbReference>
<evidence type="ECO:0000256" key="2">
    <source>
        <dbReference type="ARBA" id="ARBA00004557"/>
    </source>
</evidence>
<evidence type="ECO:0000259" key="23">
    <source>
        <dbReference type="PROSITE" id="PS50156"/>
    </source>
</evidence>
<evidence type="ECO:0000256" key="8">
    <source>
        <dbReference type="ARBA" id="ARBA00022692"/>
    </source>
</evidence>
<dbReference type="InterPro" id="IPR030225">
    <property type="entry name" value="SCAP"/>
</dbReference>
<keyword evidence="9" id="KW-0677">Repeat</keyword>
<feature type="compositionally biased region" description="Polar residues" evidence="21">
    <location>
        <begin position="864"/>
        <end position="878"/>
    </location>
</feature>
<dbReference type="InterPro" id="IPR057041">
    <property type="entry name" value="SCAP_N"/>
</dbReference>
<gene>
    <name evidence="24" type="ORF">BEMITA_LOCUS463</name>
</gene>
<feature type="repeat" description="WD" evidence="20">
    <location>
        <begin position="791"/>
        <end position="830"/>
    </location>
</feature>
<keyword evidence="25" id="KW-1185">Reference proteome</keyword>
<comment type="function">
    <text evidence="19">Escort protein required for cholesterol as well as lipid homeostasis. Regulates export of the SCAP-SREBP complex from the endoplasmic reticulum to the Golgi upon low cholesterol, thereby regulating the processing of sterol regulatory element-binding proteins (SREBPs) SREBF1/SREBP1 and SREBF2/SREBP2. At high sterol concentrations, formation of a ternary complex with INSIG (INSIG1 or INSIG2) leads to mask the ER export signal in SCAP, promoting retention of the complex in the endoplasmic reticulum. Low sterol concentrations trigger release of INSIG, a conformational change in the SSD domain of SCAP, unmasking of the ER export signal, promoting recruitment into COPII-coated vesicles and transport of the SCAP-SREBP to the Golgi: in the Golgi, SREBPs are then processed, releasing the transcription factor fragment of SREBPs from the membrane, its import into the nucleus and up-regulation of LDLR, INSIG1 and the mevalonate pathway. Binds cholesterol via its SSD domain.</text>
</comment>
<dbReference type="PANTHER" id="PTHR46378:SF1">
    <property type="entry name" value="STEROL REGULATORY ELEMENT-BINDING PROTEIN CLEAVAGE-ACTIVATING PROTEIN"/>
    <property type="match status" value="1"/>
</dbReference>
<feature type="transmembrane region" description="Helical" evidence="22">
    <location>
        <begin position="532"/>
        <end position="551"/>
    </location>
</feature>
<keyword evidence="17" id="KW-0325">Glycoprotein</keyword>
<keyword evidence="15 22" id="KW-0472">Membrane</keyword>
<dbReference type="GO" id="GO:0000139">
    <property type="term" value="C:Golgi membrane"/>
    <property type="evidence" value="ECO:0007669"/>
    <property type="project" value="UniProtKB-SubCell"/>
</dbReference>
<evidence type="ECO:0000256" key="9">
    <source>
        <dbReference type="ARBA" id="ARBA00022737"/>
    </source>
</evidence>
<evidence type="ECO:0000256" key="17">
    <source>
        <dbReference type="ARBA" id="ARBA00023180"/>
    </source>
</evidence>
<sequence>MANPRWAETSVPKCLPDKVAQLYYAHGLFLSSHPALIISVALFIILICCYPLLNLPLPGNVPQHYIEPLSPDLAPSEQPRWLSGLPHCYVQQIIIRSAVAPWTDDLMLMDAFRPPLAEAFKLLEIVENYQHENSSLSMAKVCLHVETVKKKARKMLSILPEYNCLILSPANLWQRNINAFQEDSNLVGTIFSNQNFGKGKLSVSEMIFGMSLKDAGIKRYPVRTKQRVVQFAVTVFLKKHHQGYLRGLQTHLHNLYPLHKDFNSGDENTTTNFKLHIYYPGEFHFKELIPLSITYLLLFFYMYFSVRKIELVRSKIGMAFSAVITVLASLSMSVGICFFFGLELAGSGRGREVFPYLVIVVGLENVLVLTKSVVSTAPHLDGKIRVAQGLSKEGWSITKNLLTEVTILTAGLLTFVPAIQEFCIFAMVGLLSDFFLQMMFFATLLSIDIRSTEHSASSPPTLYYSSASVTKRSSRMRTNEHLEGTPHSKSHPRLNGLNVIAPNHQSPATPAKIPKRLRLVHFWAKTRIVQRAFMVCMVAWIGGIVYSAGIIQQMVQVNDDDVAHVEPNQNPRHHFPLAWEGGRRAAILEMEAKLMKAETEAKKYLSDMKNEHSPTTDDLARLKPVEFEPWRKLSHHHWSTILSLYNNSVSGSYVTVLPPIYLAHPISPDRAKAMRNPHEKVVEFQWQSLAVALDPLDFSDSNINMKLGSKSRHGSLLSTDAPFIPSSPMELLLTSLLCGISVLVLAYTTTVLYRCVCSRNYAEWRSGWLRDNDTGAEHGLQVVLEAVPIALVGHSQEIECMATDGSLIVSSCLAGQIRVWDAYTGESVSTIDRRQYAAENRRADEIMIEPDNESNVCSDHESASPISNGDPNYHSPNKSFNQRSLNQSLNNSGDELYYQLKELIESDNEVPSNKGYPLRSFPDLNHAIKTNFSELERRTESKNVDYKSHGFNYGDTIKIAYSNFNKSIFNDSCNLDGEFCGGNAYGVNNVIHPPHTFDQRKVSRNIGNSFDLHQSGRTCVPSNENTSSPVNQPFSRFSSNVPTIWCIDCKESLIAIGCSNGRLEFWEATSGKFKCLFEDGNSNIGITVVKLIGNYVVAAKLSGFVDFYRLDISSSNTYKHVNSVNNECSSNNVNTSLNNSISNNQRRMHVRTSSFGSMCDGFSESAEIRCVRINSTKAHHQPITVMQSEGGRVVTGSQDHALKVFRLEDQITLYTLHGHCGPITCLFIDHITPLMAGSGSQDGLLCVWDLLTGACMYSLQAHDGAVVALTYSASYVISFGQDERLCVWERFQGHLLNTIQLTQSFTSSIVMLTHNLLIASKLGSLIVLDVRTGETMHAVKLGHSDSSVFISQILPLIDSVFCNYGNQLRIVSFPLVRDKND</sequence>
<feature type="transmembrane region" description="Helical" evidence="22">
    <location>
        <begin position="288"/>
        <end position="306"/>
    </location>
</feature>
<dbReference type="Pfam" id="PF12349">
    <property type="entry name" value="Sterol-sensing"/>
    <property type="match status" value="1"/>
</dbReference>
<dbReference type="InterPro" id="IPR015943">
    <property type="entry name" value="WD40/YVTN_repeat-like_dom_sf"/>
</dbReference>
<feature type="transmembrane region" description="Helical" evidence="22">
    <location>
        <begin position="318"/>
        <end position="342"/>
    </location>
</feature>
<keyword evidence="13" id="KW-0443">Lipid metabolism</keyword>
<dbReference type="GO" id="GO:0032936">
    <property type="term" value="C:SREBP-SCAP complex"/>
    <property type="evidence" value="ECO:0007669"/>
    <property type="project" value="TreeGrafter"/>
</dbReference>
<evidence type="ECO:0000256" key="10">
    <source>
        <dbReference type="ARBA" id="ARBA00022824"/>
    </source>
</evidence>
<dbReference type="GO" id="GO:0012507">
    <property type="term" value="C:ER to Golgi transport vesicle membrane"/>
    <property type="evidence" value="ECO:0007669"/>
    <property type="project" value="UniProtKB-SubCell"/>
</dbReference>
<feature type="domain" description="SSD" evidence="23">
    <location>
        <begin position="287"/>
        <end position="447"/>
    </location>
</feature>
<feature type="repeat" description="WD" evidence="20">
    <location>
        <begin position="1259"/>
        <end position="1298"/>
    </location>
</feature>
<protein>
    <recommendedName>
        <fullName evidence="5">Sterol regulatory element-binding protein cleavage-activating protein</fullName>
    </recommendedName>
</protein>
<feature type="transmembrane region" description="Helical" evidence="22">
    <location>
        <begin position="731"/>
        <end position="756"/>
    </location>
</feature>
<evidence type="ECO:0000256" key="6">
    <source>
        <dbReference type="ARBA" id="ARBA00022548"/>
    </source>
</evidence>
<accession>A0A9N9ZYU7</accession>
<evidence type="ECO:0000256" key="1">
    <source>
        <dbReference type="ARBA" id="ARBA00004477"/>
    </source>
</evidence>
<evidence type="ECO:0000256" key="16">
    <source>
        <dbReference type="ARBA" id="ARBA00023166"/>
    </source>
</evidence>
<dbReference type="GO" id="GO:0008203">
    <property type="term" value="P:cholesterol metabolic process"/>
    <property type="evidence" value="ECO:0007669"/>
    <property type="project" value="UniProtKB-KW"/>
</dbReference>
<keyword evidence="16" id="KW-1207">Sterol metabolism</keyword>
<evidence type="ECO:0000256" key="20">
    <source>
        <dbReference type="PROSITE-ProRule" id="PRU00221"/>
    </source>
</evidence>
<evidence type="ECO:0000256" key="11">
    <source>
        <dbReference type="ARBA" id="ARBA00022989"/>
    </source>
</evidence>
<keyword evidence="8 22" id="KW-0812">Transmembrane</keyword>
<proteinExistence type="inferred from homology"/>